<proteinExistence type="predicted"/>
<dbReference type="SUPFAM" id="SSF63829">
    <property type="entry name" value="Calcium-dependent phosphotriesterase"/>
    <property type="match status" value="1"/>
</dbReference>
<dbReference type="EMBL" id="FAXC01000045">
    <property type="protein sequence ID" value="CUV08347.1"/>
    <property type="molecule type" value="Genomic_DNA"/>
</dbReference>
<sequence>MRRIFLFPMLMNMVIAQSLLPGVFKMSAVAEFDSSAYKGLKSNMISDIVPQADTLLWLGTGAGLAVVRDTTSIFTITANADAAAGELTNQTPVGGVTALAASNKTLFAAFAKSGEDISIGNGLIYSTDATGNDITWTYFDQPVDTEADSLAPFAKRFFKGLPITVKEANVTYDAAISGNYIWITSWAGGLRRYNISQKVWERVPLPEDGDQTLYTCESSNYENTPSGYILKDFYLNPRDPWDGVSTKNSDPKTYGNHNHKAFSVIAYSDTVWVGTANGVNRGIIGDNGCVNWTHYTPAADNLSGGFVVGLALQEYKGHQIVWAASVTAAAGETSAVSFSIDRGESWHTTLDGERVYNITSTDSIVLVASKSGLWKTVTDNPLDVAKPWAKYKPAKQAIKIGSTDLYSMDEILSDEVVGVSYDKRPFYSSSATVWIGSWDGLARALDPNGTNWQVYRTKYDASKVYAYPNPFSPYEHNQVGGAGYVHIYADVKVSFVVKMDVYNFAMELVYHKDFDRRQSSTGSLKWNGKDASGRMVDNGTYFIRLEYDQKVKWIKLIVIK</sequence>
<organism evidence="1">
    <name type="scientific">hydrothermal vent metagenome</name>
    <dbReference type="NCBI Taxonomy" id="652676"/>
    <lineage>
        <taxon>unclassified sequences</taxon>
        <taxon>metagenomes</taxon>
        <taxon>ecological metagenomes</taxon>
    </lineage>
</organism>
<gene>
    <name evidence="1" type="ORF">MGWOODY_Mmi2140</name>
</gene>
<evidence type="ECO:0008006" key="2">
    <source>
        <dbReference type="Google" id="ProtNLM"/>
    </source>
</evidence>
<dbReference type="InterPro" id="IPR015943">
    <property type="entry name" value="WD40/YVTN_repeat-like_dom_sf"/>
</dbReference>
<dbReference type="Gene3D" id="2.130.10.10">
    <property type="entry name" value="YVTN repeat-like/Quinoprotein amine dehydrogenase"/>
    <property type="match status" value="1"/>
</dbReference>
<name>A0A170QBV1_9ZZZZ</name>
<reference evidence="1" key="1">
    <citation type="submission" date="2015-10" db="EMBL/GenBank/DDBJ databases">
        <authorList>
            <person name="Gilbert D.G."/>
        </authorList>
    </citation>
    <scope>NUCLEOTIDE SEQUENCE</scope>
</reference>
<dbReference type="Gene3D" id="2.60.40.4070">
    <property type="match status" value="1"/>
</dbReference>
<evidence type="ECO:0000313" key="1">
    <source>
        <dbReference type="EMBL" id="CUV08347.1"/>
    </source>
</evidence>
<protein>
    <recommendedName>
        <fullName evidence="2">FlgD Ig-like domain-containing protein</fullName>
    </recommendedName>
</protein>
<accession>A0A170QBV1</accession>
<dbReference type="AlphaFoldDB" id="A0A170QBV1"/>